<dbReference type="InterPro" id="IPR050111">
    <property type="entry name" value="C-type_lectin/snaclec_domain"/>
</dbReference>
<feature type="chain" id="PRO_5026785292" evidence="2">
    <location>
        <begin position="30"/>
        <end position="386"/>
    </location>
</feature>
<dbReference type="PANTHER" id="PTHR22803">
    <property type="entry name" value="MANNOSE, PHOSPHOLIPASE, LECTIN RECEPTOR RELATED"/>
    <property type="match status" value="1"/>
</dbReference>
<dbReference type="KEGG" id="bman:114243533"/>
<feature type="region of interest" description="Disordered" evidence="1">
    <location>
        <begin position="216"/>
        <end position="280"/>
    </location>
</feature>
<reference evidence="5" key="1">
    <citation type="submission" date="2025-08" db="UniProtKB">
        <authorList>
            <consortium name="RefSeq"/>
        </authorList>
    </citation>
    <scope>IDENTIFICATION</scope>
    <source>
        <tissue evidence="5">Silk gland</tissue>
    </source>
</reference>
<keyword evidence="4" id="KW-1185">Reference proteome</keyword>
<evidence type="ECO:0000259" key="3">
    <source>
        <dbReference type="PROSITE" id="PS50041"/>
    </source>
</evidence>
<dbReference type="CDD" id="cd00037">
    <property type="entry name" value="CLECT"/>
    <property type="match status" value="1"/>
</dbReference>
<dbReference type="InterPro" id="IPR001304">
    <property type="entry name" value="C-type_lectin-like"/>
</dbReference>
<name>A0A6J2JNN6_BOMMA</name>
<accession>A0A6J2JNN6</accession>
<protein>
    <submittedName>
        <fullName evidence="5">Uncharacterized protein LOC114243533</fullName>
    </submittedName>
</protein>
<dbReference type="Gene3D" id="3.10.100.10">
    <property type="entry name" value="Mannose-Binding Protein A, subunit A"/>
    <property type="match status" value="1"/>
</dbReference>
<dbReference type="PROSITE" id="PS50041">
    <property type="entry name" value="C_TYPE_LECTIN_2"/>
    <property type="match status" value="1"/>
</dbReference>
<dbReference type="OrthoDB" id="6133475at2759"/>
<evidence type="ECO:0000313" key="5">
    <source>
        <dbReference type="RefSeq" id="XP_028030893.1"/>
    </source>
</evidence>
<dbReference type="AlphaFoldDB" id="A0A6J2JNN6"/>
<evidence type="ECO:0000313" key="4">
    <source>
        <dbReference type="Proteomes" id="UP000504629"/>
    </source>
</evidence>
<dbReference type="RefSeq" id="XP_028030893.1">
    <property type="nucleotide sequence ID" value="XM_028175092.1"/>
</dbReference>
<feature type="signal peptide" evidence="2">
    <location>
        <begin position="1"/>
        <end position="29"/>
    </location>
</feature>
<proteinExistence type="predicted"/>
<evidence type="ECO:0000256" key="2">
    <source>
        <dbReference type="SAM" id="SignalP"/>
    </source>
</evidence>
<sequence length="386" mass="45175">MADSERRRLAATAAILLIVFWSQCRGVEAQRNSTKMSYVCPPSFIRLGHSCYFFSDTEATWQKALFACKDRDSNLTVPARWEDKNLRNYLNKKSIKKYSRWIGGIYDSGDKEWKWGGELRKMHYQSFSKMKKMSPQELQWHCIAMIPEMQYRWAPRLCIEPRHYICKTKLLKMPKSKVKDIRRRWQRMGKINEIAAQSVSREVNDPMMVNDMRVNPVVSPKSYDLQPTNGRNGPKRNRNRINSTRKSKSNGHGINELRRRRPVRRRLKRPFPGYTWNRHDPEGSYQRNAMLLRSGRTGLSPQQINTHLARLEHLRNKQLARAARRRRLQAHADDWLVNKPPLAQAHARTYTVNNNISALHPKTIVEEFDMLLPPETAPAPHTPATP</sequence>
<dbReference type="SUPFAM" id="SSF56436">
    <property type="entry name" value="C-type lectin-like"/>
    <property type="match status" value="1"/>
</dbReference>
<evidence type="ECO:0000256" key="1">
    <source>
        <dbReference type="SAM" id="MobiDB-lite"/>
    </source>
</evidence>
<feature type="compositionally biased region" description="Basic residues" evidence="1">
    <location>
        <begin position="258"/>
        <end position="269"/>
    </location>
</feature>
<dbReference type="Proteomes" id="UP000504629">
    <property type="component" value="Unplaced"/>
</dbReference>
<dbReference type="Pfam" id="PF00059">
    <property type="entry name" value="Lectin_C"/>
    <property type="match status" value="1"/>
</dbReference>
<dbReference type="InterPro" id="IPR016186">
    <property type="entry name" value="C-type_lectin-like/link_sf"/>
</dbReference>
<feature type="compositionally biased region" description="Basic residues" evidence="1">
    <location>
        <begin position="233"/>
        <end position="249"/>
    </location>
</feature>
<feature type="domain" description="C-type lectin" evidence="3">
    <location>
        <begin position="47"/>
        <end position="167"/>
    </location>
</feature>
<keyword evidence="2" id="KW-0732">Signal</keyword>
<dbReference type="InterPro" id="IPR016187">
    <property type="entry name" value="CTDL_fold"/>
</dbReference>
<organism evidence="4 5">
    <name type="scientific">Bombyx mandarina</name>
    <name type="common">Wild silk moth</name>
    <name type="synonym">Wild silkworm</name>
    <dbReference type="NCBI Taxonomy" id="7092"/>
    <lineage>
        <taxon>Eukaryota</taxon>
        <taxon>Metazoa</taxon>
        <taxon>Ecdysozoa</taxon>
        <taxon>Arthropoda</taxon>
        <taxon>Hexapoda</taxon>
        <taxon>Insecta</taxon>
        <taxon>Pterygota</taxon>
        <taxon>Neoptera</taxon>
        <taxon>Endopterygota</taxon>
        <taxon>Lepidoptera</taxon>
        <taxon>Glossata</taxon>
        <taxon>Ditrysia</taxon>
        <taxon>Bombycoidea</taxon>
        <taxon>Bombycidae</taxon>
        <taxon>Bombycinae</taxon>
        <taxon>Bombyx</taxon>
    </lineage>
</organism>
<gene>
    <name evidence="5" type="primary">LOC114243533</name>
</gene>
<dbReference type="SMART" id="SM00034">
    <property type="entry name" value="CLECT"/>
    <property type="match status" value="1"/>
</dbReference>
<dbReference type="GeneID" id="114243533"/>